<dbReference type="AlphaFoldDB" id="A0AAW1R3F7"/>
<gene>
    <name evidence="2" type="ORF">WJX74_007280</name>
</gene>
<keyword evidence="3" id="KW-1185">Reference proteome</keyword>
<feature type="compositionally biased region" description="Basic and acidic residues" evidence="1">
    <location>
        <begin position="87"/>
        <end position="103"/>
    </location>
</feature>
<evidence type="ECO:0000256" key="1">
    <source>
        <dbReference type="SAM" id="MobiDB-lite"/>
    </source>
</evidence>
<evidence type="ECO:0000313" key="2">
    <source>
        <dbReference type="EMBL" id="KAK9828286.1"/>
    </source>
</evidence>
<comment type="caution">
    <text evidence="2">The sequence shown here is derived from an EMBL/GenBank/DDBJ whole genome shotgun (WGS) entry which is preliminary data.</text>
</comment>
<feature type="region of interest" description="Disordered" evidence="1">
    <location>
        <begin position="64"/>
        <end position="161"/>
    </location>
</feature>
<name>A0AAW1R3F7_9CHLO</name>
<reference evidence="2 3" key="1">
    <citation type="journal article" date="2024" name="Nat. Commun.">
        <title>Phylogenomics reveals the evolutionary origins of lichenization in chlorophyte algae.</title>
        <authorList>
            <person name="Puginier C."/>
            <person name="Libourel C."/>
            <person name="Otte J."/>
            <person name="Skaloud P."/>
            <person name="Haon M."/>
            <person name="Grisel S."/>
            <person name="Petersen M."/>
            <person name="Berrin J.G."/>
            <person name="Delaux P.M."/>
            <person name="Dal Grande F."/>
            <person name="Keller J."/>
        </authorList>
    </citation>
    <scope>NUCLEOTIDE SEQUENCE [LARGE SCALE GENOMIC DNA]</scope>
    <source>
        <strain evidence="2 3">SAG 2145</strain>
    </source>
</reference>
<protein>
    <submittedName>
        <fullName evidence="2">Uncharacterized protein</fullName>
    </submittedName>
</protein>
<sequence>MGWRTFCCVRPQDVDRPEKTLPGQTPATAHKFSGEPFPAAHTPGGRTLIVTAQSGSARELEGYLRRDTPDLKVRLPEPTLRPTPDFQADKRSQGDDTQVRKELPSTSRAEVSAARSDSCPAGDMQRPPNSLIEASIRRRQRAGRPRATQHPASTHDQGLDDRQLATIRTFMSVYKANLDGTSCQLVEEMSTLLAEGLVLRAHDGKVYHGQAASLRRLQHGASQQHLQDDF</sequence>
<feature type="region of interest" description="Disordered" evidence="1">
    <location>
        <begin position="13"/>
        <end position="43"/>
    </location>
</feature>
<dbReference type="EMBL" id="JALJOS010000016">
    <property type="protein sequence ID" value="KAK9828286.1"/>
    <property type="molecule type" value="Genomic_DNA"/>
</dbReference>
<feature type="compositionally biased region" description="Basic and acidic residues" evidence="1">
    <location>
        <begin position="64"/>
        <end position="75"/>
    </location>
</feature>
<organism evidence="2 3">
    <name type="scientific">Apatococcus lobatus</name>
    <dbReference type="NCBI Taxonomy" id="904363"/>
    <lineage>
        <taxon>Eukaryota</taxon>
        <taxon>Viridiplantae</taxon>
        <taxon>Chlorophyta</taxon>
        <taxon>core chlorophytes</taxon>
        <taxon>Trebouxiophyceae</taxon>
        <taxon>Chlorellales</taxon>
        <taxon>Chlorellaceae</taxon>
        <taxon>Apatococcus</taxon>
    </lineage>
</organism>
<evidence type="ECO:0000313" key="3">
    <source>
        <dbReference type="Proteomes" id="UP001438707"/>
    </source>
</evidence>
<proteinExistence type="predicted"/>
<dbReference type="Proteomes" id="UP001438707">
    <property type="component" value="Unassembled WGS sequence"/>
</dbReference>
<accession>A0AAW1R3F7</accession>